<comment type="caution">
    <text evidence="2">The sequence shown here is derived from an EMBL/GenBank/DDBJ whole genome shotgun (WGS) entry which is preliminary data.</text>
</comment>
<organism evidence="2 3">
    <name type="scientific">Lysobacter brunescens</name>
    <dbReference type="NCBI Taxonomy" id="262323"/>
    <lineage>
        <taxon>Bacteria</taxon>
        <taxon>Pseudomonadati</taxon>
        <taxon>Pseudomonadota</taxon>
        <taxon>Gammaproteobacteria</taxon>
        <taxon>Lysobacterales</taxon>
        <taxon>Lysobacteraceae</taxon>
        <taxon>Lysobacter</taxon>
    </lineage>
</organism>
<evidence type="ECO:0000313" key="2">
    <source>
        <dbReference type="EMBL" id="MFD0724990.1"/>
    </source>
</evidence>
<keyword evidence="3" id="KW-1185">Reference proteome</keyword>
<dbReference type="Proteomes" id="UP001597110">
    <property type="component" value="Unassembled WGS sequence"/>
</dbReference>
<dbReference type="Gene3D" id="3.10.100.10">
    <property type="entry name" value="Mannose-Binding Protein A, subunit A"/>
    <property type="match status" value="1"/>
</dbReference>
<proteinExistence type="predicted"/>
<evidence type="ECO:0008006" key="4">
    <source>
        <dbReference type="Google" id="ProtNLM"/>
    </source>
</evidence>
<keyword evidence="1" id="KW-1133">Transmembrane helix</keyword>
<evidence type="ECO:0000256" key="1">
    <source>
        <dbReference type="SAM" id="Phobius"/>
    </source>
</evidence>
<dbReference type="RefSeq" id="WP_386822616.1">
    <property type="nucleotide sequence ID" value="NZ_JBHTIF010000001.1"/>
</dbReference>
<gene>
    <name evidence="2" type="ORF">ACFQ0E_05175</name>
</gene>
<dbReference type="InterPro" id="IPR016186">
    <property type="entry name" value="C-type_lectin-like/link_sf"/>
</dbReference>
<dbReference type="InterPro" id="IPR016187">
    <property type="entry name" value="CTDL_fold"/>
</dbReference>
<protein>
    <recommendedName>
        <fullName evidence="4">Lectin</fullName>
    </recommendedName>
</protein>
<dbReference type="EMBL" id="JBHTIF010000001">
    <property type="protein sequence ID" value="MFD0724990.1"/>
    <property type="molecule type" value="Genomic_DNA"/>
</dbReference>
<evidence type="ECO:0000313" key="3">
    <source>
        <dbReference type="Proteomes" id="UP001597110"/>
    </source>
</evidence>
<keyword evidence="1" id="KW-0472">Membrane</keyword>
<accession>A0ABW2Y8Y3</accession>
<feature type="transmembrane region" description="Helical" evidence="1">
    <location>
        <begin position="6"/>
        <end position="26"/>
    </location>
</feature>
<name>A0ABW2Y8Y3_9GAMM</name>
<reference evidence="3" key="1">
    <citation type="journal article" date="2019" name="Int. J. Syst. Evol. Microbiol.">
        <title>The Global Catalogue of Microorganisms (GCM) 10K type strain sequencing project: providing services to taxonomists for standard genome sequencing and annotation.</title>
        <authorList>
            <consortium name="The Broad Institute Genomics Platform"/>
            <consortium name="The Broad Institute Genome Sequencing Center for Infectious Disease"/>
            <person name="Wu L."/>
            <person name="Ma J."/>
        </authorList>
    </citation>
    <scope>NUCLEOTIDE SEQUENCE [LARGE SCALE GENOMIC DNA]</scope>
    <source>
        <strain evidence="3">CCUG 55585</strain>
    </source>
</reference>
<keyword evidence="1" id="KW-0812">Transmembrane</keyword>
<sequence>MEGCPVAVALAVCAVACAGVVGFGLIDRRTTGEDAMPTAHTLRLSLCLLAASPMSSTIAQETTFFVTSAGPGKGGDLGGIEGADRHCAMLAEKARLPATGWRAYLSTQVMPPEVPVHARDRIGAGPWHNAKGVRIAESVAALHGAENVISRTTALDERGEPVPGKVHDILTGTRLDGTAPSPLDPDSTCRNWTSASDEGGTLVGHHDRVSAIDQPWARSWNAAHLSRGCSVPKLAELGSGGLFYCFRTMTE</sequence>
<dbReference type="SUPFAM" id="SSF56436">
    <property type="entry name" value="C-type lectin-like"/>
    <property type="match status" value="1"/>
</dbReference>